<sequence>MTRADQDEDRRLSDEWDASKVPPSRFQKRKGSIYAVPGSRDGRTDNNRETAARFWKKLAEMDQAGRGYFLKKEKFQE</sequence>
<feature type="compositionally biased region" description="Basic and acidic residues" evidence="1">
    <location>
        <begin position="1"/>
        <end position="18"/>
    </location>
</feature>
<comment type="caution">
    <text evidence="2">The sequence shown here is derived from an EMBL/GenBank/DDBJ whole genome shotgun (WGS) entry which is preliminary data.</text>
</comment>
<accession>A0AAD4HV38</accession>
<protein>
    <submittedName>
        <fullName evidence="2">Uncharacterized protein</fullName>
    </submittedName>
</protein>
<name>A0AAD4HV38_9PEZI</name>
<dbReference type="AlphaFoldDB" id="A0AAD4HV38"/>
<dbReference type="EMBL" id="JAHCVI010000003">
    <property type="protein sequence ID" value="KAG7287809.1"/>
    <property type="molecule type" value="Genomic_DNA"/>
</dbReference>
<evidence type="ECO:0000313" key="3">
    <source>
        <dbReference type="Proteomes" id="UP001197093"/>
    </source>
</evidence>
<gene>
    <name evidence="2" type="ORF">NEMBOFW57_007324</name>
</gene>
<dbReference type="Proteomes" id="UP001197093">
    <property type="component" value="Unassembled WGS sequence"/>
</dbReference>
<organism evidence="2 3">
    <name type="scientific">Staphylotrichum longicolle</name>
    <dbReference type="NCBI Taxonomy" id="669026"/>
    <lineage>
        <taxon>Eukaryota</taxon>
        <taxon>Fungi</taxon>
        <taxon>Dikarya</taxon>
        <taxon>Ascomycota</taxon>
        <taxon>Pezizomycotina</taxon>
        <taxon>Sordariomycetes</taxon>
        <taxon>Sordariomycetidae</taxon>
        <taxon>Sordariales</taxon>
        <taxon>Chaetomiaceae</taxon>
        <taxon>Staphylotrichum</taxon>
    </lineage>
</organism>
<reference evidence="2" key="1">
    <citation type="submission" date="2023-02" db="EMBL/GenBank/DDBJ databases">
        <authorList>
            <person name="Palmer J.M."/>
        </authorList>
    </citation>
    <scope>NUCLEOTIDE SEQUENCE</scope>
    <source>
        <strain evidence="2">FW57</strain>
    </source>
</reference>
<keyword evidence="3" id="KW-1185">Reference proteome</keyword>
<proteinExistence type="predicted"/>
<evidence type="ECO:0000256" key="1">
    <source>
        <dbReference type="SAM" id="MobiDB-lite"/>
    </source>
</evidence>
<evidence type="ECO:0000313" key="2">
    <source>
        <dbReference type="EMBL" id="KAG7287809.1"/>
    </source>
</evidence>
<feature type="region of interest" description="Disordered" evidence="1">
    <location>
        <begin position="1"/>
        <end position="47"/>
    </location>
</feature>